<evidence type="ECO:0000313" key="3">
    <source>
        <dbReference type="EMBL" id="SJZ37354.1"/>
    </source>
</evidence>
<dbReference type="AlphaFoldDB" id="A0A1T4K4J0"/>
<keyword evidence="2" id="KW-0812">Transmembrane</keyword>
<proteinExistence type="predicted"/>
<evidence type="ECO:0000256" key="1">
    <source>
        <dbReference type="SAM" id="MobiDB-lite"/>
    </source>
</evidence>
<feature type="region of interest" description="Disordered" evidence="1">
    <location>
        <begin position="463"/>
        <end position="504"/>
    </location>
</feature>
<dbReference type="EMBL" id="FUWL01000004">
    <property type="protein sequence ID" value="SJZ37354.1"/>
    <property type="molecule type" value="Genomic_DNA"/>
</dbReference>
<reference evidence="3 4" key="1">
    <citation type="submission" date="2017-02" db="EMBL/GenBank/DDBJ databases">
        <authorList>
            <person name="Peterson S.W."/>
        </authorList>
    </citation>
    <scope>NUCLEOTIDE SEQUENCE [LARGE SCALE GENOMIC DNA]</scope>
    <source>
        <strain evidence="3 4">ATCC 700135</strain>
    </source>
</reference>
<organism evidence="3 4">
    <name type="scientific">Porphyromonas cangingivalis</name>
    <dbReference type="NCBI Taxonomy" id="36874"/>
    <lineage>
        <taxon>Bacteria</taxon>
        <taxon>Pseudomonadati</taxon>
        <taxon>Bacteroidota</taxon>
        <taxon>Bacteroidia</taxon>
        <taxon>Bacteroidales</taxon>
        <taxon>Porphyromonadaceae</taxon>
        <taxon>Porphyromonas</taxon>
    </lineage>
</organism>
<gene>
    <name evidence="3" type="ORF">SAMN02745205_00571</name>
</gene>
<feature type="transmembrane region" description="Helical" evidence="2">
    <location>
        <begin position="12"/>
        <end position="31"/>
    </location>
</feature>
<evidence type="ECO:0000313" key="4">
    <source>
        <dbReference type="Proteomes" id="UP000189956"/>
    </source>
</evidence>
<sequence length="713" mass="79514">MSIYLHMIRKSYFLSISWRTIVVMMLFLLPLSGCMDTYEPDQGTSSAAVLNIRVTPSTEVNFRSERDLRDTAIDNLYILRFDAEGKFVKAEEVENASGLPANPTITLKETPTQGETLIVIANVYRVNLSNLTVGTSTVSDISSAFPGNITQGDWHIKTEHIAGGTLSIPMSGELTWTASGSREVQLKRSVARVKLVIDIPEGADATGSLSGVDPQDIQWKILDIPDEGEIYRPAGAALTDGYAGVVDYVTLSANNIAFIPETNNFSNIDTDIRGEQRRPSIIIKYKVKTVEATPGQEKFRYYRMDFNDRNYISRSGAPAPTLTYQPIQRNNAYTFTVTSAKSHGYETEDEAMSNPPTNILYKMVVTANNQSSLTHTGQYLISASWENLLIIYLPQDRYFDMDMAGSTSYYYRSVSAGFVDIKGPDDTKDIKASIRAYEVTDDLLHNVHKLSTYDRVNLKRIDENNPEYSSPDDGGDTPEPPSPGPSPKPKPKPKPKPISGNSGSTPFGAAFKLSPLQDFPMPIDDEGGGPVFRLPKKDTRFIWPGNDSKDAISKGDFIKSAGYDRPMGLFFYYWPEMTEKKPADVRAVFKIDAGNARKIMNVSARNFYASEVVKLPDREIIRIKGLYPPFLWVERPQVIGESSFPIEFVIVKVEEPDVYSIRIKSPDYYYPYPMTAVLSVYYKPPTSGVTPGMEHFMEGVTYINFVMPANPAV</sequence>
<keyword evidence="2" id="KW-0472">Membrane</keyword>
<dbReference type="Proteomes" id="UP000189956">
    <property type="component" value="Unassembled WGS sequence"/>
</dbReference>
<dbReference type="Gene3D" id="2.60.40.2580">
    <property type="match status" value="1"/>
</dbReference>
<feature type="compositionally biased region" description="Pro residues" evidence="1">
    <location>
        <begin position="478"/>
        <end position="488"/>
    </location>
</feature>
<name>A0A1T4K4J0_PORCN</name>
<keyword evidence="2" id="KW-1133">Transmembrane helix</keyword>
<protein>
    <recommendedName>
        <fullName evidence="5">Major fimbrial subunit protein N-terminal domain-containing protein</fullName>
    </recommendedName>
</protein>
<evidence type="ECO:0000256" key="2">
    <source>
        <dbReference type="SAM" id="Phobius"/>
    </source>
</evidence>
<evidence type="ECO:0008006" key="5">
    <source>
        <dbReference type="Google" id="ProtNLM"/>
    </source>
</evidence>
<accession>A0A1T4K4J0</accession>